<dbReference type="InterPro" id="IPR025537">
    <property type="entry name" value="DUF4423"/>
</dbReference>
<gene>
    <name evidence="3" type="ORF">SAMN02745108_00167</name>
    <name evidence="2" type="ORF">SAMN05720469_10515</name>
</gene>
<reference evidence="2" key="1">
    <citation type="submission" date="2016-11" db="EMBL/GenBank/DDBJ databases">
        <authorList>
            <person name="Jaros S."/>
            <person name="Januszkiewicz K."/>
            <person name="Wedrychowicz H."/>
        </authorList>
    </citation>
    <scope>NUCLEOTIDE SEQUENCE [LARGE SCALE GENOMIC DNA]</scope>
    <source>
        <strain evidence="2">UWOS</strain>
    </source>
</reference>
<dbReference type="Proteomes" id="UP000184275">
    <property type="component" value="Unassembled WGS sequence"/>
</dbReference>
<dbReference type="AlphaFoldDB" id="A0A1M6S2V5"/>
<dbReference type="EMBL" id="FUWU01000002">
    <property type="protein sequence ID" value="SJZ34616.1"/>
    <property type="molecule type" value="Genomic_DNA"/>
</dbReference>
<dbReference type="Pfam" id="PF14394">
    <property type="entry name" value="DUF4423"/>
    <property type="match status" value="1"/>
</dbReference>
<evidence type="ECO:0000313" key="4">
    <source>
        <dbReference type="Proteomes" id="UP000184275"/>
    </source>
</evidence>
<dbReference type="InterPro" id="IPR011873">
    <property type="entry name" value="CHP02147"/>
</dbReference>
<feature type="domain" description="DUF4423" evidence="1">
    <location>
        <begin position="118"/>
        <end position="278"/>
    </location>
</feature>
<reference evidence="3 5" key="3">
    <citation type="submission" date="2017-02" db="EMBL/GenBank/DDBJ databases">
        <authorList>
            <person name="Peterson S.W."/>
        </authorList>
    </citation>
    <scope>NUCLEOTIDE SEQUENCE [LARGE SCALE GENOMIC DNA]</scope>
    <source>
        <strain evidence="3 5">ATCC 43854</strain>
    </source>
</reference>
<evidence type="ECO:0000313" key="5">
    <source>
        <dbReference type="Proteomes" id="UP000190449"/>
    </source>
</evidence>
<dbReference type="NCBIfam" id="TIGR02147">
    <property type="entry name" value="Fsuc_second"/>
    <property type="match status" value="1"/>
</dbReference>
<protein>
    <submittedName>
        <fullName evidence="2">TIGR02147 family protein</fullName>
    </submittedName>
</protein>
<accession>A0A1M6S2V5</accession>
<evidence type="ECO:0000259" key="1">
    <source>
        <dbReference type="Pfam" id="PF14394"/>
    </source>
</evidence>
<organism evidence="2 4">
    <name type="scientific">Fibrobacter intestinalis</name>
    <dbReference type="NCBI Taxonomy" id="28122"/>
    <lineage>
        <taxon>Bacteria</taxon>
        <taxon>Pseudomonadati</taxon>
        <taxon>Fibrobacterota</taxon>
        <taxon>Fibrobacteria</taxon>
        <taxon>Fibrobacterales</taxon>
        <taxon>Fibrobacteraceae</taxon>
        <taxon>Fibrobacter</taxon>
    </lineage>
</organism>
<proteinExistence type="predicted"/>
<evidence type="ECO:0000313" key="3">
    <source>
        <dbReference type="EMBL" id="SJZ34616.1"/>
    </source>
</evidence>
<reference evidence="4" key="2">
    <citation type="submission" date="2016-11" db="EMBL/GenBank/DDBJ databases">
        <authorList>
            <person name="Varghese N."/>
            <person name="Submissions S."/>
        </authorList>
    </citation>
    <scope>NUCLEOTIDE SEQUENCE [LARGE SCALE GENOMIC DNA]</scope>
    <source>
        <strain evidence="4">UWOS</strain>
    </source>
</reference>
<sequence length="283" mass="32509">MAEKKTERKIFEYLDYREFLRDYYQSKKNNNPAFSLRAFSDKIGFKAKDFISRVMQGSKNLSAQSIQKISSGLHFGKRESAFFEALVWFNQAETMDEKNQWFQKMQAELKIVRFTAGQHQLAFYQFQVYSHWRHLVVRSLIGMFGFHGNFAELAKSVHPAISVEEAKESVQLLEKCDLIEKKADGSYALVNKDITTGDRTSRLALRGFHQRCLALGAESIDRDPPNTRNCSSLTLGISQSGYEKIVERMSAFRKEIAQIADEDENADKVYQLQLLLFPIGGKC</sequence>
<evidence type="ECO:0000313" key="2">
    <source>
        <dbReference type="EMBL" id="SHK39010.1"/>
    </source>
</evidence>
<keyword evidence="4" id="KW-1185">Reference proteome</keyword>
<dbReference type="Proteomes" id="UP000190449">
    <property type="component" value="Unassembled WGS sequence"/>
</dbReference>
<dbReference type="RefSeq" id="WP_073302870.1">
    <property type="nucleotide sequence ID" value="NZ_FRAW01000005.1"/>
</dbReference>
<name>A0A1M6S2V5_9BACT</name>
<dbReference type="STRING" id="28122.SAMN02745108_00167"/>
<dbReference type="EMBL" id="FRAW01000005">
    <property type="protein sequence ID" value="SHK39010.1"/>
    <property type="molecule type" value="Genomic_DNA"/>
</dbReference>
<accession>A0A1T4JWM8</accession>